<protein>
    <submittedName>
        <fullName evidence="1">Uncharacterized protein</fullName>
    </submittedName>
</protein>
<accession>A0A7R9G8C7</accession>
<dbReference type="EMBL" id="CAJPEX010000070">
    <property type="protein sequence ID" value="CAG0913015.1"/>
    <property type="molecule type" value="Genomic_DNA"/>
</dbReference>
<evidence type="ECO:0000313" key="2">
    <source>
        <dbReference type="Proteomes" id="UP000678499"/>
    </source>
</evidence>
<dbReference type="EMBL" id="OA882107">
    <property type="protein sequence ID" value="CAD7272863.1"/>
    <property type="molecule type" value="Genomic_DNA"/>
</dbReference>
<dbReference type="PANTHER" id="PTHR39959:SF1">
    <property type="entry name" value="ZP DOMAIN-CONTAINING PROTEIN"/>
    <property type="match status" value="1"/>
</dbReference>
<organism evidence="1">
    <name type="scientific">Notodromas monacha</name>
    <dbReference type="NCBI Taxonomy" id="399045"/>
    <lineage>
        <taxon>Eukaryota</taxon>
        <taxon>Metazoa</taxon>
        <taxon>Ecdysozoa</taxon>
        <taxon>Arthropoda</taxon>
        <taxon>Crustacea</taxon>
        <taxon>Oligostraca</taxon>
        <taxon>Ostracoda</taxon>
        <taxon>Podocopa</taxon>
        <taxon>Podocopida</taxon>
        <taxon>Cypridocopina</taxon>
        <taxon>Cypridoidea</taxon>
        <taxon>Cyprididae</taxon>
        <taxon>Notodromas</taxon>
    </lineage>
</organism>
<reference evidence="1" key="1">
    <citation type="submission" date="2020-11" db="EMBL/GenBank/DDBJ databases">
        <authorList>
            <person name="Tran Van P."/>
        </authorList>
    </citation>
    <scope>NUCLEOTIDE SEQUENCE</scope>
</reference>
<sequence length="198" mass="21917">MPWKTLDVRPNQGRISGIVEESPGKLEYLVALYRETPQSGDFSVPVDEAVPIGTKLQLRATINTLSSWKYAKLVDVTVSNSPEDPQAPGHIVLVQNGSPELAGIIPKQPHRSPTNPGEVMIDFEAFLLDNINYQNQLWIHSKIKACMNAVDCLATLAFCCMNFPLLKMLGFASHGIHCFALRFQGPQKKCVPICTKDQ</sequence>
<keyword evidence="2" id="KW-1185">Reference proteome</keyword>
<dbReference type="PANTHER" id="PTHR39959">
    <property type="entry name" value="RE44287P-RELATED"/>
    <property type="match status" value="1"/>
</dbReference>
<dbReference type="OrthoDB" id="8249838at2759"/>
<dbReference type="AlphaFoldDB" id="A0A7R9G8C7"/>
<evidence type="ECO:0000313" key="1">
    <source>
        <dbReference type="EMBL" id="CAD7272863.1"/>
    </source>
</evidence>
<name>A0A7R9G8C7_9CRUS</name>
<proteinExistence type="predicted"/>
<gene>
    <name evidence="1" type="ORF">NMOB1V02_LOCUS780</name>
</gene>
<dbReference type="Proteomes" id="UP000678499">
    <property type="component" value="Unassembled WGS sequence"/>
</dbReference>